<evidence type="ECO:0000313" key="1">
    <source>
        <dbReference type="EMBL" id="TMS33016.1"/>
    </source>
</evidence>
<proteinExistence type="predicted"/>
<dbReference type="EMBL" id="AZBU02000001">
    <property type="protein sequence ID" value="TMS33016.1"/>
    <property type="molecule type" value="Genomic_DNA"/>
</dbReference>
<dbReference type="Proteomes" id="UP000298663">
    <property type="component" value="Unassembled WGS sequence"/>
</dbReference>
<reference evidence="1 2" key="1">
    <citation type="journal article" date="2015" name="Genome Biol.">
        <title>Comparative genomics of Steinernema reveals deeply conserved gene regulatory networks.</title>
        <authorList>
            <person name="Dillman A.R."/>
            <person name="Macchietto M."/>
            <person name="Porter C.F."/>
            <person name="Rogers A."/>
            <person name="Williams B."/>
            <person name="Antoshechkin I."/>
            <person name="Lee M.M."/>
            <person name="Goodwin Z."/>
            <person name="Lu X."/>
            <person name="Lewis E.E."/>
            <person name="Goodrich-Blair H."/>
            <person name="Stock S.P."/>
            <person name="Adams B.J."/>
            <person name="Sternberg P.W."/>
            <person name="Mortazavi A."/>
        </authorList>
    </citation>
    <scope>NUCLEOTIDE SEQUENCE [LARGE SCALE GENOMIC DNA]</scope>
    <source>
        <strain evidence="1 2">ALL</strain>
    </source>
</reference>
<gene>
    <name evidence="1" type="ORF">L596_000800</name>
</gene>
<keyword evidence="2" id="KW-1185">Reference proteome</keyword>
<protein>
    <submittedName>
        <fullName evidence="1">Uncharacterized protein</fullName>
    </submittedName>
</protein>
<name>A0A4U8UJT8_STECR</name>
<reference evidence="1 2" key="2">
    <citation type="journal article" date="2019" name="G3 (Bethesda)">
        <title>Hybrid Assembly of the Genome of the Entomopathogenic Nematode Steinernema carpocapsae Identifies the X-Chromosome.</title>
        <authorList>
            <person name="Serra L."/>
            <person name="Macchietto M."/>
            <person name="Macias-Munoz A."/>
            <person name="McGill C.J."/>
            <person name="Rodriguez I.M."/>
            <person name="Rodriguez B."/>
            <person name="Murad R."/>
            <person name="Mortazavi A."/>
        </authorList>
    </citation>
    <scope>NUCLEOTIDE SEQUENCE [LARGE SCALE GENOMIC DNA]</scope>
    <source>
        <strain evidence="1 2">ALL</strain>
    </source>
</reference>
<evidence type="ECO:0000313" key="2">
    <source>
        <dbReference type="Proteomes" id="UP000298663"/>
    </source>
</evidence>
<organism evidence="1 2">
    <name type="scientific">Steinernema carpocapsae</name>
    <name type="common">Entomopathogenic nematode</name>
    <dbReference type="NCBI Taxonomy" id="34508"/>
    <lineage>
        <taxon>Eukaryota</taxon>
        <taxon>Metazoa</taxon>
        <taxon>Ecdysozoa</taxon>
        <taxon>Nematoda</taxon>
        <taxon>Chromadorea</taxon>
        <taxon>Rhabditida</taxon>
        <taxon>Tylenchina</taxon>
        <taxon>Panagrolaimomorpha</taxon>
        <taxon>Strongyloidoidea</taxon>
        <taxon>Steinernematidae</taxon>
        <taxon>Steinernema</taxon>
    </lineage>
</organism>
<comment type="caution">
    <text evidence="1">The sequence shown here is derived from an EMBL/GenBank/DDBJ whole genome shotgun (WGS) entry which is preliminary data.</text>
</comment>
<accession>A0A4U8UJT8</accession>
<dbReference type="OrthoDB" id="5570127at2759"/>
<sequence>MNISTHVQSARQSTSPPAAPYFADLRPLVGDVRFLKTKNPSSTLKNEKMLKTYFHWIVYDSLQNALRSPIISVQQGLRTLELCVDKNALTGIIIAPAARDLYRGVIPFLYMIGCDGDYDDRPSSTIANK</sequence>
<dbReference type="AlphaFoldDB" id="A0A4U8UJT8"/>